<dbReference type="AlphaFoldDB" id="A0A1Y5I194"/>
<feature type="region of interest" description="Disordered" evidence="1">
    <location>
        <begin position="1"/>
        <end position="89"/>
    </location>
</feature>
<name>A0A1Y5I194_OSTTA</name>
<dbReference type="Proteomes" id="UP000195557">
    <property type="component" value="Unassembled WGS sequence"/>
</dbReference>
<accession>A0A1Y5I194</accession>
<protein>
    <submittedName>
        <fullName evidence="2">Uncharacterized protein</fullName>
    </submittedName>
</protein>
<reference evidence="2" key="1">
    <citation type="submission" date="2017-04" db="EMBL/GenBank/DDBJ databases">
        <title>Population genomics of picophytoplankton unveils novel chromosome hypervariability.</title>
        <authorList>
            <consortium name="DOE Joint Genome Institute"/>
            <person name="Blanc-Mathieu R."/>
            <person name="Krasovec M."/>
            <person name="Hebrard M."/>
            <person name="Yau S."/>
            <person name="Desgranges E."/>
            <person name="Martin J."/>
            <person name="Schackwitz W."/>
            <person name="Kuo A."/>
            <person name="Salin G."/>
            <person name="Donnadieu C."/>
            <person name="Desdevises Y."/>
            <person name="Sanchez-Ferandin S."/>
            <person name="Moreau H."/>
            <person name="Rivals E."/>
            <person name="Grigoriev I.V."/>
            <person name="Grimsley N."/>
            <person name="Eyre-Walker A."/>
            <person name="Piganeau G."/>
        </authorList>
    </citation>
    <scope>NUCLEOTIDE SEQUENCE [LARGE SCALE GENOMIC DNA]</scope>
    <source>
        <strain evidence="2">RCC 1115</strain>
    </source>
</reference>
<evidence type="ECO:0000313" key="2">
    <source>
        <dbReference type="EMBL" id="OUS41853.1"/>
    </source>
</evidence>
<feature type="compositionally biased region" description="Basic and acidic residues" evidence="1">
    <location>
        <begin position="71"/>
        <end position="87"/>
    </location>
</feature>
<dbReference type="EMBL" id="KZ155839">
    <property type="protein sequence ID" value="OUS41853.1"/>
    <property type="molecule type" value="Genomic_DNA"/>
</dbReference>
<gene>
    <name evidence="2" type="ORF">BE221DRAFT_63804</name>
</gene>
<organism evidence="2">
    <name type="scientific">Ostreococcus tauri</name>
    <name type="common">Marine green alga</name>
    <dbReference type="NCBI Taxonomy" id="70448"/>
    <lineage>
        <taxon>Eukaryota</taxon>
        <taxon>Viridiplantae</taxon>
        <taxon>Chlorophyta</taxon>
        <taxon>Mamiellophyceae</taxon>
        <taxon>Mamiellales</taxon>
        <taxon>Bathycoccaceae</taxon>
        <taxon>Ostreococcus</taxon>
    </lineage>
</organism>
<sequence>QNPPPQRPRPHFRSPSRASCPTPSPEGALRTRSRANARPWAVFPGTDRRRSARRSFLATTRNRSYPSPARDTPRPRRSEAREDEDRRKFSRVVGAVLRAPAILLSPLPPAVRFSLARNFGFVTKTFTQFFDKDGVSGVQESIGLGK</sequence>
<evidence type="ECO:0000256" key="1">
    <source>
        <dbReference type="SAM" id="MobiDB-lite"/>
    </source>
</evidence>
<dbReference type="eggNOG" id="ENOG502RZ75">
    <property type="taxonomic scope" value="Eukaryota"/>
</dbReference>
<proteinExistence type="predicted"/>
<feature type="non-terminal residue" evidence="2">
    <location>
        <position position="1"/>
    </location>
</feature>